<dbReference type="InterPro" id="IPR008863">
    <property type="entry name" value="Toxic_anion-R_TelA"/>
</dbReference>
<proteinExistence type="inferred from homology"/>
<dbReference type="EMBL" id="BATL01000055">
    <property type="protein sequence ID" value="GAD76880.1"/>
    <property type="molecule type" value="Genomic_DNA"/>
</dbReference>
<dbReference type="Pfam" id="PF05816">
    <property type="entry name" value="TelA"/>
    <property type="match status" value="1"/>
</dbReference>
<comment type="caution">
    <text evidence="2">The sequence shown here is derived from an EMBL/GenBank/DDBJ whole genome shotgun (WGS) entry which is preliminary data.</text>
</comment>
<dbReference type="AlphaFoldDB" id="U3ASZ1"/>
<evidence type="ECO:0000256" key="1">
    <source>
        <dbReference type="ARBA" id="ARBA00005541"/>
    </source>
</evidence>
<dbReference type="STRING" id="1219077.VAZ01S_055_00060"/>
<name>U3ASZ1_9VIBR</name>
<dbReference type="eggNOG" id="COG3853">
    <property type="taxonomic scope" value="Bacteria"/>
</dbReference>
<dbReference type="RefSeq" id="WP_021710626.1">
    <property type="nucleotide sequence ID" value="NZ_BAOB01000611.1"/>
</dbReference>
<reference evidence="2 3" key="1">
    <citation type="submission" date="2013-09" db="EMBL/GenBank/DDBJ databases">
        <title>Whole genome shotgun sequence of Vibrio azureus NBRC 104587.</title>
        <authorList>
            <person name="Isaki S."/>
            <person name="Hosoyama A."/>
            <person name="Numata M."/>
            <person name="Hashimoto M."/>
            <person name="Hosoyama Y."/>
            <person name="Tsuchikane K."/>
            <person name="Noguchi M."/>
            <person name="Hirakata S."/>
            <person name="Ichikawa N."/>
            <person name="Ohji S."/>
            <person name="Yamazoe A."/>
            <person name="Fujita N."/>
        </authorList>
    </citation>
    <scope>NUCLEOTIDE SEQUENCE [LARGE SCALE GENOMIC DNA]</scope>
    <source>
        <strain evidence="2 3">NBRC 104587</strain>
    </source>
</reference>
<comment type="similarity">
    <text evidence="1">Belongs to the TelA family.</text>
</comment>
<dbReference type="OrthoDB" id="1654346at2"/>
<sequence>MQTATMESVVNEKAIVLPTISDVEKQLPSTPMVDDIAEDVKNNAEQWIENVFSIGSRDLDSQLDVAKSVKSLGSDIELRLTEQSKLLQGPLSELMSDSENGSDVANQLLKMEDTARSIDPNGFDFTNVSGLRRFLSSLGLPSPLQTWIAKYQSTDAILKSIITGLEQGKTKLERDNLTLKDDQVSYRKMLFKLDDYITFAEYIDKQVEERLEGVTNDDQKRFLKDEVHFPIRQRLQDLVTSKGIYQQAWVVSEVLIKTNEELVRGVDRAIKHTMVALGIAASLAIALARQKKILTAVQSTKELTEKMIIDVADKLESQGIEILSLASEPYIQVEVMKVAFTKSLNALDNVSKYRSEALDTMKTGCSDLKFITTEMDKNIARIEHGHHAREQFNIILK</sequence>
<dbReference type="PANTHER" id="PTHR38432:SF1">
    <property type="entry name" value="TELA-LIKE PROTEIN SAOUHSC_01408"/>
    <property type="match status" value="1"/>
</dbReference>
<protein>
    <recommendedName>
        <fullName evidence="4">Toxic anion resistance protein</fullName>
    </recommendedName>
</protein>
<evidence type="ECO:0000313" key="3">
    <source>
        <dbReference type="Proteomes" id="UP000016567"/>
    </source>
</evidence>
<dbReference type="Proteomes" id="UP000016567">
    <property type="component" value="Unassembled WGS sequence"/>
</dbReference>
<keyword evidence="3" id="KW-1185">Reference proteome</keyword>
<dbReference type="PANTHER" id="PTHR38432">
    <property type="entry name" value="TELA-LIKE PROTEIN SAOUHSC_01408"/>
    <property type="match status" value="1"/>
</dbReference>
<gene>
    <name evidence="2" type="ORF">VAZ01S_055_00060</name>
</gene>
<evidence type="ECO:0000313" key="2">
    <source>
        <dbReference type="EMBL" id="GAD76880.1"/>
    </source>
</evidence>
<accession>U3ASZ1</accession>
<evidence type="ECO:0008006" key="4">
    <source>
        <dbReference type="Google" id="ProtNLM"/>
    </source>
</evidence>
<organism evidence="2 3">
    <name type="scientific">Vibrio azureus NBRC 104587</name>
    <dbReference type="NCBI Taxonomy" id="1219077"/>
    <lineage>
        <taxon>Bacteria</taxon>
        <taxon>Pseudomonadati</taxon>
        <taxon>Pseudomonadota</taxon>
        <taxon>Gammaproteobacteria</taxon>
        <taxon>Vibrionales</taxon>
        <taxon>Vibrionaceae</taxon>
        <taxon>Vibrio</taxon>
    </lineage>
</organism>